<gene>
    <name evidence="2" type="ORF">SAMN05444274_1307</name>
</gene>
<keyword evidence="3" id="KW-1185">Reference proteome</keyword>
<evidence type="ECO:0000313" key="2">
    <source>
        <dbReference type="EMBL" id="SHG06011.1"/>
    </source>
</evidence>
<feature type="transmembrane region" description="Helical" evidence="1">
    <location>
        <begin position="109"/>
        <end position="128"/>
    </location>
</feature>
<dbReference type="OrthoDB" id="10012595at2"/>
<protein>
    <submittedName>
        <fullName evidence="2">Uncharacterized protein</fullName>
    </submittedName>
</protein>
<feature type="transmembrane region" description="Helical" evidence="1">
    <location>
        <begin position="140"/>
        <end position="160"/>
    </location>
</feature>
<reference evidence="2 3" key="1">
    <citation type="submission" date="2016-11" db="EMBL/GenBank/DDBJ databases">
        <authorList>
            <person name="Jaros S."/>
            <person name="Januszkiewicz K."/>
            <person name="Wedrychowicz H."/>
        </authorList>
    </citation>
    <scope>NUCLEOTIDE SEQUENCE [LARGE SCALE GENOMIC DNA]</scope>
    <source>
        <strain evidence="2 3">DSM 26910</strain>
    </source>
</reference>
<keyword evidence="1" id="KW-0472">Membrane</keyword>
<dbReference type="Proteomes" id="UP000184164">
    <property type="component" value="Unassembled WGS sequence"/>
</dbReference>
<keyword evidence="1" id="KW-0812">Transmembrane</keyword>
<name>A0A1M5GQX9_9BACT</name>
<dbReference type="AlphaFoldDB" id="A0A1M5GQX9"/>
<feature type="transmembrane region" description="Helical" evidence="1">
    <location>
        <begin position="21"/>
        <end position="42"/>
    </location>
</feature>
<dbReference type="EMBL" id="FQUM01000030">
    <property type="protein sequence ID" value="SHG06011.1"/>
    <property type="molecule type" value="Genomic_DNA"/>
</dbReference>
<accession>A0A1M5GQX9</accession>
<dbReference type="RefSeq" id="WP_073003660.1">
    <property type="nucleotide sequence ID" value="NZ_FQUM01000030.1"/>
</dbReference>
<evidence type="ECO:0000313" key="3">
    <source>
        <dbReference type="Proteomes" id="UP000184164"/>
    </source>
</evidence>
<organism evidence="2 3">
    <name type="scientific">Mariniphaga anaerophila</name>
    <dbReference type="NCBI Taxonomy" id="1484053"/>
    <lineage>
        <taxon>Bacteria</taxon>
        <taxon>Pseudomonadati</taxon>
        <taxon>Bacteroidota</taxon>
        <taxon>Bacteroidia</taxon>
        <taxon>Marinilabiliales</taxon>
        <taxon>Prolixibacteraceae</taxon>
        <taxon>Mariniphaga</taxon>
    </lineage>
</organism>
<evidence type="ECO:0000256" key="1">
    <source>
        <dbReference type="SAM" id="Phobius"/>
    </source>
</evidence>
<feature type="transmembrane region" description="Helical" evidence="1">
    <location>
        <begin position="80"/>
        <end position="97"/>
    </location>
</feature>
<sequence>MSKILKLQSIQNKLDNFKTSSLLLLSWIFIGFLTRLDFNQMWGCIIDFGELFDYSNIGFFILSFALILIARLINNKKTINVLLIVELGIWLIKFVYYKGGYATGLSGNNPLGIVVFYDSVAIFLRLLNLKNNNTIRLFRTSWFLAIIIILISFKIFFFAMPHDLQWEIVLVEKKIKKNEKLLIGDWSGNVKYDSIWVDTIKIFRLDTINDNNTSLFEFEADRILTDSTHRYYLKEMKKTISEFANIAISNDIMIKTAKTKCKMDFIHWNWGSLLLNDSTEYGHFEILKINNDSLDFIMTVGYNKNYDYKLKRK</sequence>
<proteinExistence type="predicted"/>
<feature type="transmembrane region" description="Helical" evidence="1">
    <location>
        <begin position="54"/>
        <end position="73"/>
    </location>
</feature>
<keyword evidence="1" id="KW-1133">Transmembrane helix</keyword>